<reference evidence="3 4" key="1">
    <citation type="submission" date="2013-07" db="EMBL/GenBank/DDBJ databases">
        <title>Thioclava pacifica DSM 10166 Genome Sequencing.</title>
        <authorList>
            <person name="Lai Q."/>
            <person name="Shao Z."/>
        </authorList>
    </citation>
    <scope>NUCLEOTIDE SEQUENCE [LARGE SCALE GENOMIC DNA]</scope>
    <source>
        <strain evidence="3 4">DSM 10166</strain>
    </source>
</reference>
<comment type="similarity">
    <text evidence="1 2">Belongs to the ArsC family.</text>
</comment>
<dbReference type="eggNOG" id="COG1393">
    <property type="taxonomic scope" value="Bacteria"/>
</dbReference>
<protein>
    <recommendedName>
        <fullName evidence="5">Arsenate reductase</fullName>
    </recommendedName>
</protein>
<dbReference type="PANTHER" id="PTHR30041:SF8">
    <property type="entry name" value="PROTEIN YFFB"/>
    <property type="match status" value="1"/>
</dbReference>
<evidence type="ECO:0000256" key="1">
    <source>
        <dbReference type="ARBA" id="ARBA00007198"/>
    </source>
</evidence>
<dbReference type="PANTHER" id="PTHR30041">
    <property type="entry name" value="ARSENATE REDUCTASE"/>
    <property type="match status" value="1"/>
</dbReference>
<dbReference type="STRING" id="1353537.TP2_11310"/>
<dbReference type="SUPFAM" id="SSF52833">
    <property type="entry name" value="Thioredoxin-like"/>
    <property type="match status" value="1"/>
</dbReference>
<dbReference type="EMBL" id="AUND01000038">
    <property type="protein sequence ID" value="KEO51475.1"/>
    <property type="molecule type" value="Genomic_DNA"/>
</dbReference>
<dbReference type="InterPro" id="IPR006660">
    <property type="entry name" value="Arsenate_reductase-like"/>
</dbReference>
<evidence type="ECO:0000313" key="3">
    <source>
        <dbReference type="EMBL" id="KEO51475.1"/>
    </source>
</evidence>
<accession>A0A074J6D7</accession>
<name>A0A074J6D7_9RHOB</name>
<dbReference type="RefSeq" id="WP_038078799.1">
    <property type="nucleotide sequence ID" value="NZ_AUND01000038.1"/>
</dbReference>
<dbReference type="Gene3D" id="3.40.30.10">
    <property type="entry name" value="Glutaredoxin"/>
    <property type="match status" value="1"/>
</dbReference>
<evidence type="ECO:0000313" key="4">
    <source>
        <dbReference type="Proteomes" id="UP000027432"/>
    </source>
</evidence>
<dbReference type="PROSITE" id="PS51353">
    <property type="entry name" value="ARSC"/>
    <property type="match status" value="1"/>
</dbReference>
<evidence type="ECO:0000256" key="2">
    <source>
        <dbReference type="PROSITE-ProRule" id="PRU01282"/>
    </source>
</evidence>
<dbReference type="AlphaFoldDB" id="A0A074J6D7"/>
<evidence type="ECO:0008006" key="5">
    <source>
        <dbReference type="Google" id="ProtNLM"/>
    </source>
</evidence>
<keyword evidence="4" id="KW-1185">Reference proteome</keyword>
<dbReference type="Proteomes" id="UP000027432">
    <property type="component" value="Unassembled WGS sequence"/>
</dbReference>
<sequence>MIVFGISTCDTVRKARKALEAAGRDVEFRDVRAEPLTAEEIAEFETAFGDKIVNRASTTWRGLSDEERAAPIADLLSGHPALMKRPVIREGDKLTLGWTKPVQAEWL</sequence>
<dbReference type="InterPro" id="IPR036249">
    <property type="entry name" value="Thioredoxin-like_sf"/>
</dbReference>
<dbReference type="Pfam" id="PF03960">
    <property type="entry name" value="ArsC"/>
    <property type="match status" value="1"/>
</dbReference>
<organism evidence="3 4">
    <name type="scientific">Thioclava pacifica DSM 10166</name>
    <dbReference type="NCBI Taxonomy" id="1353537"/>
    <lineage>
        <taxon>Bacteria</taxon>
        <taxon>Pseudomonadati</taxon>
        <taxon>Pseudomonadota</taxon>
        <taxon>Alphaproteobacteria</taxon>
        <taxon>Rhodobacterales</taxon>
        <taxon>Paracoccaceae</taxon>
        <taxon>Thioclava</taxon>
    </lineage>
</organism>
<dbReference type="OrthoDB" id="9803749at2"/>
<gene>
    <name evidence="3" type="ORF">TP2_11310</name>
</gene>
<comment type="caution">
    <text evidence="3">The sequence shown here is derived from an EMBL/GenBank/DDBJ whole genome shotgun (WGS) entry which is preliminary data.</text>
</comment>
<proteinExistence type="inferred from homology"/>